<keyword evidence="4" id="KW-1185">Reference proteome</keyword>
<dbReference type="STRING" id="1278298.GCA_000428685_00456"/>
<organism evidence="3 4">
    <name type="scientific">Actinomyces slackii</name>
    <dbReference type="NCBI Taxonomy" id="52774"/>
    <lineage>
        <taxon>Bacteria</taxon>
        <taxon>Bacillati</taxon>
        <taxon>Actinomycetota</taxon>
        <taxon>Actinomycetes</taxon>
        <taxon>Actinomycetales</taxon>
        <taxon>Actinomycetaceae</taxon>
        <taxon>Actinomyces</taxon>
    </lineage>
</organism>
<keyword evidence="1" id="KW-0547">Nucleotide-binding</keyword>
<dbReference type="RefSeq" id="WP_026427508.1">
    <property type="nucleotide sequence ID" value="NZ_CBCRWE010000013.1"/>
</dbReference>
<evidence type="ECO:0000259" key="2">
    <source>
        <dbReference type="PROSITE" id="PS50975"/>
    </source>
</evidence>
<dbReference type="EMBL" id="LR134363">
    <property type="protein sequence ID" value="VEG75362.1"/>
    <property type="molecule type" value="Genomic_DNA"/>
</dbReference>
<dbReference type="SUPFAM" id="SSF56059">
    <property type="entry name" value="Glutathione synthetase ATP-binding domain-like"/>
    <property type="match status" value="1"/>
</dbReference>
<name>A0A3S4SGB7_9ACTO</name>
<accession>A0A3S4SGB7</accession>
<protein>
    <submittedName>
        <fullName evidence="3">Carbamoyl phosphate synthase-like protein</fullName>
    </submittedName>
</protein>
<dbReference type="GO" id="GO:0046872">
    <property type="term" value="F:metal ion binding"/>
    <property type="evidence" value="ECO:0007669"/>
    <property type="project" value="InterPro"/>
</dbReference>
<gene>
    <name evidence="3" type="ORF">NCTC11923_02022</name>
</gene>
<keyword evidence="1" id="KW-0067">ATP-binding</keyword>
<evidence type="ECO:0000256" key="1">
    <source>
        <dbReference type="PROSITE-ProRule" id="PRU00409"/>
    </source>
</evidence>
<proteinExistence type="predicted"/>
<dbReference type="Gene3D" id="3.30.470.20">
    <property type="entry name" value="ATP-grasp fold, B domain"/>
    <property type="match status" value="1"/>
</dbReference>
<evidence type="ECO:0000313" key="4">
    <source>
        <dbReference type="Proteomes" id="UP000276899"/>
    </source>
</evidence>
<evidence type="ECO:0000313" key="3">
    <source>
        <dbReference type="EMBL" id="VEG75362.1"/>
    </source>
</evidence>
<dbReference type="InterPro" id="IPR011761">
    <property type="entry name" value="ATP-grasp"/>
</dbReference>
<dbReference type="GO" id="GO:0005524">
    <property type="term" value="F:ATP binding"/>
    <property type="evidence" value="ECO:0007669"/>
    <property type="project" value="UniProtKB-UniRule"/>
</dbReference>
<dbReference type="PROSITE" id="PS50975">
    <property type="entry name" value="ATP_GRASP"/>
    <property type="match status" value="1"/>
</dbReference>
<dbReference type="KEGG" id="asla:NCTC11923_02022"/>
<feature type="domain" description="ATP-grasp" evidence="2">
    <location>
        <begin position="125"/>
        <end position="329"/>
    </location>
</feature>
<sequence>MAARFGHLLPIVLGGDIGAYALARQLHEATGNRVALVASEPIVAITRSRYIDVVHQEAGAPGEQTVAIIERLTADRPERSAVVMANTDAAAALIAANRERLEPTCVLPFPDLEVMERVSDKASFSRLCAEVGVATPREVIVDLADPACTPPLDPEPLGVPFPLVAKAAIGSDYDRVSFEGKRKIWFIDDAQELAAMWQALESADYRSPFLLQERIPGDDTAMRSVTVYMDSTGAMRLVGSARVLLEDHAPWLIGNPVSMITEAFPGLWRATEALLTHAGYRGFANLDIKVDPRDGRELFFEVNPRIGRNSFYLSAAGANPMTVMLDDLVCDMRGPRTEVTTQVLYSLVPYRLLRRYLADPELRGRADSLARGLADPLRDPTERSVRRRLTIEAQRLNQYRKFARHYPISSNDRSR</sequence>
<reference evidence="3 4" key="1">
    <citation type="submission" date="2018-12" db="EMBL/GenBank/DDBJ databases">
        <authorList>
            <consortium name="Pathogen Informatics"/>
        </authorList>
    </citation>
    <scope>NUCLEOTIDE SEQUENCE [LARGE SCALE GENOMIC DNA]</scope>
    <source>
        <strain evidence="3 4">NCTC11923</strain>
    </source>
</reference>
<dbReference type="Proteomes" id="UP000276899">
    <property type="component" value="Chromosome"/>
</dbReference>
<dbReference type="AlphaFoldDB" id="A0A3S4SGB7"/>